<feature type="compositionally biased region" description="Low complexity" evidence="1">
    <location>
        <begin position="254"/>
        <end position="266"/>
    </location>
</feature>
<name>A0A8T4IP91_9ACTN</name>
<comment type="caution">
    <text evidence="2">The sequence shown here is derived from an EMBL/GenBank/DDBJ whole genome shotgun (WGS) entry which is preliminary data.</text>
</comment>
<proteinExistence type="predicted"/>
<accession>A0A8T4IP91</accession>
<keyword evidence="3" id="KW-1185">Reference proteome</keyword>
<dbReference type="Proteomes" id="UP000675554">
    <property type="component" value="Unassembled WGS sequence"/>
</dbReference>
<feature type="region of interest" description="Disordered" evidence="1">
    <location>
        <begin position="1"/>
        <end position="79"/>
    </location>
</feature>
<feature type="compositionally biased region" description="Basic and acidic residues" evidence="1">
    <location>
        <begin position="127"/>
        <end position="170"/>
    </location>
</feature>
<sequence>MSVQERAPSSQGEPPAKRFSPKPPSERLGSEHLASQRPSHDPTAKRVLPESVERYLPQQPESADEAQAVEAQEAVDGQAADLQAWHQERAKEEAIEVGLTKNLATMEATQVLETQQRAADNPGSRGHAADAAESHRRWAVRDQDYEEAKSFAADERARAAVAGKEAREAQRAQGKQDPQSGTASPASEAEFPSTQRAAQARVNPASPGSGQASAVASPVNATAVRAHSPTRARGGPSRGTMPTSATRPPLAPTRARSGGAPARGRR</sequence>
<evidence type="ECO:0000313" key="2">
    <source>
        <dbReference type="EMBL" id="MBR7672343.1"/>
    </source>
</evidence>
<reference evidence="2" key="1">
    <citation type="submission" date="2021-04" db="EMBL/GenBank/DDBJ databases">
        <title>Sequencing of actinobacteria type strains.</title>
        <authorList>
            <person name="Nguyen G.-S."/>
            <person name="Wentzel A."/>
        </authorList>
    </citation>
    <scope>NUCLEOTIDE SEQUENCE</scope>
    <source>
        <strain evidence="2">DSM 42095</strain>
    </source>
</reference>
<feature type="compositionally biased region" description="Polar residues" evidence="1">
    <location>
        <begin position="1"/>
        <end position="12"/>
    </location>
</feature>
<feature type="compositionally biased region" description="Low complexity" evidence="1">
    <location>
        <begin position="65"/>
        <end position="79"/>
    </location>
</feature>
<protein>
    <submittedName>
        <fullName evidence="2">Uncharacterized protein</fullName>
    </submittedName>
</protein>
<feature type="region of interest" description="Disordered" evidence="1">
    <location>
        <begin position="111"/>
        <end position="266"/>
    </location>
</feature>
<gene>
    <name evidence="2" type="ORF">KDA82_04715</name>
</gene>
<dbReference type="AlphaFoldDB" id="A0A8T4IP91"/>
<organism evidence="2 3">
    <name type="scientific">Streptomyces daliensis</name>
    <dbReference type="NCBI Taxonomy" id="299421"/>
    <lineage>
        <taxon>Bacteria</taxon>
        <taxon>Bacillati</taxon>
        <taxon>Actinomycetota</taxon>
        <taxon>Actinomycetes</taxon>
        <taxon>Kitasatosporales</taxon>
        <taxon>Streptomycetaceae</taxon>
        <taxon>Streptomyces</taxon>
    </lineage>
</organism>
<feature type="compositionally biased region" description="Polar residues" evidence="1">
    <location>
        <begin position="176"/>
        <end position="185"/>
    </location>
</feature>
<dbReference type="EMBL" id="JAGSMN010000092">
    <property type="protein sequence ID" value="MBR7672343.1"/>
    <property type="molecule type" value="Genomic_DNA"/>
</dbReference>
<evidence type="ECO:0000313" key="3">
    <source>
        <dbReference type="Proteomes" id="UP000675554"/>
    </source>
</evidence>
<feature type="compositionally biased region" description="Basic and acidic residues" evidence="1">
    <location>
        <begin position="38"/>
        <end position="53"/>
    </location>
</feature>
<evidence type="ECO:0000256" key="1">
    <source>
        <dbReference type="SAM" id="MobiDB-lite"/>
    </source>
</evidence>